<evidence type="ECO:0000313" key="1">
    <source>
        <dbReference type="EMBL" id="UOE35230.1"/>
    </source>
</evidence>
<organism evidence="1 2">
    <name type="scientific">Hymenobacter monticola</name>
    <dbReference type="NCBI Taxonomy" id="1705399"/>
    <lineage>
        <taxon>Bacteria</taxon>
        <taxon>Pseudomonadati</taxon>
        <taxon>Bacteroidota</taxon>
        <taxon>Cytophagia</taxon>
        <taxon>Cytophagales</taxon>
        <taxon>Hymenobacteraceae</taxon>
        <taxon>Hymenobacter</taxon>
    </lineage>
</organism>
<gene>
    <name evidence="1" type="ORF">MTP16_06150</name>
</gene>
<proteinExistence type="predicted"/>
<keyword evidence="2" id="KW-1185">Reference proteome</keyword>
<accession>A0ABY4BEZ8</accession>
<name>A0ABY4BEZ8_9BACT</name>
<sequence>MSYDLMVFSQEAAPKTKAEFMAWYDIQTEWAEDHTYNDPAVTTPELRAWLTEMEQTFPDMNGPNATDDHTSDYETDYSIGRVVIYAAFSWSLTKEANETALRLAQKHQVGFWDPSFEGPILLPENGELKPMKEPGKLNPDLQKPWWKLW</sequence>
<reference evidence="1 2" key="1">
    <citation type="submission" date="2022-03" db="EMBL/GenBank/DDBJ databases">
        <title>Hymenobactersp. isolated from the air.</title>
        <authorList>
            <person name="Won M."/>
            <person name="Kwon S.-W."/>
        </authorList>
    </citation>
    <scope>NUCLEOTIDE SEQUENCE [LARGE SCALE GENOMIC DNA]</scope>
    <source>
        <strain evidence="1 2">KACC 22596</strain>
    </source>
</reference>
<dbReference type="RefSeq" id="WP_243516817.1">
    <property type="nucleotide sequence ID" value="NZ_CP094534.1"/>
</dbReference>
<evidence type="ECO:0000313" key="2">
    <source>
        <dbReference type="Proteomes" id="UP000831390"/>
    </source>
</evidence>
<protein>
    <submittedName>
        <fullName evidence="1">Uncharacterized protein</fullName>
    </submittedName>
</protein>
<dbReference type="Proteomes" id="UP000831390">
    <property type="component" value="Chromosome"/>
</dbReference>
<dbReference type="EMBL" id="CP094534">
    <property type="protein sequence ID" value="UOE35230.1"/>
    <property type="molecule type" value="Genomic_DNA"/>
</dbReference>